<accession>A0A916YLW0</accession>
<comment type="caution">
    <text evidence="1">The sequence shown here is derived from an EMBL/GenBank/DDBJ whole genome shotgun (WGS) entry which is preliminary data.</text>
</comment>
<keyword evidence="2" id="KW-1185">Reference proteome</keyword>
<protein>
    <recommendedName>
        <fullName evidence="3">SusD/RagB family nutrient-binding outer membrane lipoprotein</fullName>
    </recommendedName>
</protein>
<reference evidence="1" key="1">
    <citation type="journal article" date="2014" name="Int. J. Syst. Evol. Microbiol.">
        <title>Complete genome sequence of Corynebacterium casei LMG S-19264T (=DSM 44701T), isolated from a smear-ripened cheese.</title>
        <authorList>
            <consortium name="US DOE Joint Genome Institute (JGI-PGF)"/>
            <person name="Walter F."/>
            <person name="Albersmeier A."/>
            <person name="Kalinowski J."/>
            <person name="Ruckert C."/>
        </authorList>
    </citation>
    <scope>NUCLEOTIDE SEQUENCE</scope>
    <source>
        <strain evidence="1">CGMCC 1.15958</strain>
    </source>
</reference>
<reference evidence="1" key="2">
    <citation type="submission" date="2020-09" db="EMBL/GenBank/DDBJ databases">
        <authorList>
            <person name="Sun Q."/>
            <person name="Zhou Y."/>
        </authorList>
    </citation>
    <scope>NUCLEOTIDE SEQUENCE</scope>
    <source>
        <strain evidence="1">CGMCC 1.15958</strain>
    </source>
</reference>
<dbReference type="EMBL" id="BMKK01000003">
    <property type="protein sequence ID" value="GGD52254.1"/>
    <property type="molecule type" value="Genomic_DNA"/>
</dbReference>
<dbReference type="Proteomes" id="UP000609064">
    <property type="component" value="Unassembled WGS sequence"/>
</dbReference>
<dbReference type="Gene3D" id="1.25.40.390">
    <property type="match status" value="1"/>
</dbReference>
<dbReference type="SUPFAM" id="SSF48452">
    <property type="entry name" value="TPR-like"/>
    <property type="match status" value="1"/>
</dbReference>
<evidence type="ECO:0000313" key="1">
    <source>
        <dbReference type="EMBL" id="GGD52254.1"/>
    </source>
</evidence>
<name>A0A916YLW0_9BACT</name>
<gene>
    <name evidence="1" type="ORF">GCM10011514_15610</name>
</gene>
<organism evidence="1 2">
    <name type="scientific">Emticicia aquatilis</name>
    <dbReference type="NCBI Taxonomy" id="1537369"/>
    <lineage>
        <taxon>Bacteria</taxon>
        <taxon>Pseudomonadati</taxon>
        <taxon>Bacteroidota</taxon>
        <taxon>Cytophagia</taxon>
        <taxon>Cytophagales</taxon>
        <taxon>Leadbetterellaceae</taxon>
        <taxon>Emticicia</taxon>
    </lineage>
</organism>
<evidence type="ECO:0008006" key="3">
    <source>
        <dbReference type="Google" id="ProtNLM"/>
    </source>
</evidence>
<dbReference type="InterPro" id="IPR041662">
    <property type="entry name" value="SusD-like_2"/>
</dbReference>
<evidence type="ECO:0000313" key="2">
    <source>
        <dbReference type="Proteomes" id="UP000609064"/>
    </source>
</evidence>
<proteinExistence type="predicted"/>
<dbReference type="AlphaFoldDB" id="A0A916YLW0"/>
<sequence length="500" mass="55949">MSSCDKDFAVVNTNPYALTNVNAGLLFSNAQRLTHAGSWEGEQTIVQQFVNAYNTGATAGFNFNEDNNNFNVPRWNDSYNGPVKLLEQIIQLTKADPTKANLYNQARIWKSFIFMTLVDTYGDVPYSQAGKAYLEAIFYPKYDKDEVIYESLYNEIKAATAALDASKDFVKEDMFFGKAANTTEQVAKWKKLGYSLMLRLGMRYSKIDETKAKNIVQEAYNGGLIQTNADNVYLVYNSIYNNPLNNGPRATNPYFYYLAEPFVNQLKTTADPRMKYVCGKYADPNQVLALTPDTTAAIQFGFPVGYDQTSVLKYPDYKGTKGTGQNYSQLNYTVFGSAVAPIFYITNAQTKLLLAEAAFRGWLSGVSGALTPKEYYEAGIKASFDEYALYPTNPVISATLQNSYISRTNVAYNAAKALELINTQYWIASLGNGAESFANFRRSGFPTLNPNKYNNNLQNGFTRRMAYPNEESARNNANYQEAVTSLGGADNLSTRIFWDK</sequence>
<dbReference type="InterPro" id="IPR011990">
    <property type="entry name" value="TPR-like_helical_dom_sf"/>
</dbReference>
<dbReference type="Pfam" id="PF12771">
    <property type="entry name" value="SusD-like_2"/>
    <property type="match status" value="1"/>
</dbReference>